<evidence type="ECO:0000256" key="2">
    <source>
        <dbReference type="ARBA" id="ARBA00023125"/>
    </source>
</evidence>
<dbReference type="PANTHER" id="PTHR30055:SF220">
    <property type="entry name" value="TETR-FAMILY REGULATORY PROTEIN"/>
    <property type="match status" value="1"/>
</dbReference>
<dbReference type="InterPro" id="IPR025996">
    <property type="entry name" value="MT1864/Rv1816-like_C"/>
</dbReference>
<dbReference type="Pfam" id="PF13305">
    <property type="entry name" value="TetR_C_33"/>
    <property type="match status" value="1"/>
</dbReference>
<keyword evidence="3" id="KW-0804">Transcription</keyword>
<dbReference type="Proteomes" id="UP001500967">
    <property type="component" value="Unassembled WGS sequence"/>
</dbReference>
<comment type="caution">
    <text evidence="6">The sequence shown here is derived from an EMBL/GenBank/DDBJ whole genome shotgun (WGS) entry which is preliminary data.</text>
</comment>
<evidence type="ECO:0000256" key="4">
    <source>
        <dbReference type="PROSITE-ProRule" id="PRU00335"/>
    </source>
</evidence>
<dbReference type="Gene3D" id="1.10.357.10">
    <property type="entry name" value="Tetracycline Repressor, domain 2"/>
    <property type="match status" value="1"/>
</dbReference>
<sequence length="192" mass="19998">MAYHHGNLRDDLLAAAETALGTVGADGISLRSLARDLGVSHAAPAHHFRDKQALLDALAVEGFTRLADRVESGDTPGRPFRERLDAMTRTYVGFAVDHEPLLALMLGTKHHPDATEELGAAAARGTLVAVDLIAAGQRAGEVREGDPYTLAIVAAAQVHGVATLAARGLLGGLPLDVAISTTVDLVFRGLSA</sequence>
<keyword evidence="7" id="KW-1185">Reference proteome</keyword>
<evidence type="ECO:0000256" key="1">
    <source>
        <dbReference type="ARBA" id="ARBA00023015"/>
    </source>
</evidence>
<gene>
    <name evidence="6" type="ORF">GCM10009539_08040</name>
</gene>
<proteinExistence type="predicted"/>
<name>A0ABN0TME1_9ACTN</name>
<dbReference type="InterPro" id="IPR036271">
    <property type="entry name" value="Tet_transcr_reg_TetR-rel_C_sf"/>
</dbReference>
<dbReference type="PROSITE" id="PS50977">
    <property type="entry name" value="HTH_TETR_2"/>
    <property type="match status" value="1"/>
</dbReference>
<accession>A0ABN0TME1</accession>
<dbReference type="InterPro" id="IPR050109">
    <property type="entry name" value="HTH-type_TetR-like_transc_reg"/>
</dbReference>
<dbReference type="RefSeq" id="WP_344647354.1">
    <property type="nucleotide sequence ID" value="NZ_BAAAGX010000004.1"/>
</dbReference>
<dbReference type="EMBL" id="BAAAGX010000004">
    <property type="protein sequence ID" value="GAA0225212.1"/>
    <property type="molecule type" value="Genomic_DNA"/>
</dbReference>
<feature type="domain" description="HTH tetR-type" evidence="5">
    <location>
        <begin position="6"/>
        <end position="66"/>
    </location>
</feature>
<protein>
    <submittedName>
        <fullName evidence="6">TetR/AcrR family transcriptional regulator</fullName>
    </submittedName>
</protein>
<dbReference type="InterPro" id="IPR001647">
    <property type="entry name" value="HTH_TetR"/>
</dbReference>
<evidence type="ECO:0000313" key="6">
    <source>
        <dbReference type="EMBL" id="GAA0225212.1"/>
    </source>
</evidence>
<feature type="DNA-binding region" description="H-T-H motif" evidence="4">
    <location>
        <begin position="29"/>
        <end position="48"/>
    </location>
</feature>
<dbReference type="SUPFAM" id="SSF46689">
    <property type="entry name" value="Homeodomain-like"/>
    <property type="match status" value="1"/>
</dbReference>
<keyword evidence="2 4" id="KW-0238">DNA-binding</keyword>
<evidence type="ECO:0000313" key="7">
    <source>
        <dbReference type="Proteomes" id="UP001500967"/>
    </source>
</evidence>
<evidence type="ECO:0000259" key="5">
    <source>
        <dbReference type="PROSITE" id="PS50977"/>
    </source>
</evidence>
<keyword evidence="1" id="KW-0805">Transcription regulation</keyword>
<dbReference type="InterPro" id="IPR009057">
    <property type="entry name" value="Homeodomain-like_sf"/>
</dbReference>
<reference evidence="6 7" key="1">
    <citation type="journal article" date="2019" name="Int. J. Syst. Evol. Microbiol.">
        <title>The Global Catalogue of Microorganisms (GCM) 10K type strain sequencing project: providing services to taxonomists for standard genome sequencing and annotation.</title>
        <authorList>
            <consortium name="The Broad Institute Genomics Platform"/>
            <consortium name="The Broad Institute Genome Sequencing Center for Infectious Disease"/>
            <person name="Wu L."/>
            <person name="Ma J."/>
        </authorList>
    </citation>
    <scope>NUCLEOTIDE SEQUENCE [LARGE SCALE GENOMIC DNA]</scope>
    <source>
        <strain evidence="6 7">JCM 10425</strain>
    </source>
</reference>
<evidence type="ECO:0000256" key="3">
    <source>
        <dbReference type="ARBA" id="ARBA00023163"/>
    </source>
</evidence>
<dbReference type="SUPFAM" id="SSF48498">
    <property type="entry name" value="Tetracyclin repressor-like, C-terminal domain"/>
    <property type="match status" value="1"/>
</dbReference>
<organism evidence="6 7">
    <name type="scientific">Cryptosporangium japonicum</name>
    <dbReference type="NCBI Taxonomy" id="80872"/>
    <lineage>
        <taxon>Bacteria</taxon>
        <taxon>Bacillati</taxon>
        <taxon>Actinomycetota</taxon>
        <taxon>Actinomycetes</taxon>
        <taxon>Cryptosporangiales</taxon>
        <taxon>Cryptosporangiaceae</taxon>
        <taxon>Cryptosporangium</taxon>
    </lineage>
</organism>
<dbReference type="Pfam" id="PF00440">
    <property type="entry name" value="TetR_N"/>
    <property type="match status" value="1"/>
</dbReference>
<dbReference type="PANTHER" id="PTHR30055">
    <property type="entry name" value="HTH-TYPE TRANSCRIPTIONAL REGULATOR RUTR"/>
    <property type="match status" value="1"/>
</dbReference>